<protein>
    <recommendedName>
        <fullName evidence="4">RING-type E3 ubiquitin transferase</fullName>
        <ecNumber evidence="4">2.3.2.27</ecNumber>
    </recommendedName>
</protein>
<dbReference type="CDD" id="cd16461">
    <property type="entry name" value="RING-H2_EL5-like"/>
    <property type="match status" value="1"/>
</dbReference>
<dbReference type="SMART" id="SM01197">
    <property type="entry name" value="FANCL_C"/>
    <property type="match status" value="1"/>
</dbReference>
<gene>
    <name evidence="16" type="ORF">EJB05_08162</name>
</gene>
<keyword evidence="17" id="KW-1185">Reference proteome</keyword>
<dbReference type="GO" id="GO:0061630">
    <property type="term" value="F:ubiquitin protein ligase activity"/>
    <property type="evidence" value="ECO:0007669"/>
    <property type="project" value="UniProtKB-EC"/>
</dbReference>
<dbReference type="GO" id="GO:0016020">
    <property type="term" value="C:membrane"/>
    <property type="evidence" value="ECO:0007669"/>
    <property type="project" value="UniProtKB-SubCell"/>
</dbReference>
<keyword evidence="11 14" id="KW-1133">Transmembrane helix</keyword>
<feature type="domain" description="RING-type" evidence="15">
    <location>
        <begin position="116"/>
        <end position="158"/>
    </location>
</feature>
<proteinExistence type="predicted"/>
<evidence type="ECO:0000256" key="1">
    <source>
        <dbReference type="ARBA" id="ARBA00000900"/>
    </source>
</evidence>
<evidence type="ECO:0000256" key="2">
    <source>
        <dbReference type="ARBA" id="ARBA00004167"/>
    </source>
</evidence>
<dbReference type="Gramene" id="TVU48524">
    <property type="protein sequence ID" value="TVU48524"/>
    <property type="gene ID" value="EJB05_08162"/>
</dbReference>
<evidence type="ECO:0000256" key="14">
    <source>
        <dbReference type="SAM" id="Phobius"/>
    </source>
</evidence>
<evidence type="ECO:0000256" key="12">
    <source>
        <dbReference type="ARBA" id="ARBA00023136"/>
    </source>
</evidence>
<dbReference type="FunFam" id="3.30.40.10:FF:000187">
    <property type="entry name" value="E3 ubiquitin-protein ligase ATL6"/>
    <property type="match status" value="1"/>
</dbReference>
<keyword evidence="6 14" id="KW-0812">Transmembrane</keyword>
<reference evidence="16 17" key="1">
    <citation type="journal article" date="2019" name="Sci. Rep.">
        <title>A high-quality genome of Eragrostis curvula grass provides insights into Poaceae evolution and supports new strategies to enhance forage quality.</title>
        <authorList>
            <person name="Carballo J."/>
            <person name="Santos B.A.C.M."/>
            <person name="Zappacosta D."/>
            <person name="Garbus I."/>
            <person name="Selva J.P."/>
            <person name="Gallo C.A."/>
            <person name="Diaz A."/>
            <person name="Albertini E."/>
            <person name="Caccamo M."/>
            <person name="Echenique V."/>
        </authorList>
    </citation>
    <scope>NUCLEOTIDE SEQUENCE [LARGE SCALE GENOMIC DNA]</scope>
    <source>
        <strain evidence="17">cv. Victoria</strain>
        <tissue evidence="16">Leaf</tissue>
    </source>
</reference>
<comment type="subcellular location">
    <subcellularLocation>
        <location evidence="2">Membrane</location>
        <topology evidence="2">Single-pass membrane protein</topology>
    </subcellularLocation>
</comment>
<keyword evidence="12 14" id="KW-0472">Membrane</keyword>
<evidence type="ECO:0000256" key="4">
    <source>
        <dbReference type="ARBA" id="ARBA00012483"/>
    </source>
</evidence>
<evidence type="ECO:0000256" key="9">
    <source>
        <dbReference type="ARBA" id="ARBA00022786"/>
    </source>
</evidence>
<dbReference type="PANTHER" id="PTHR45798:SF97">
    <property type="entry name" value="ALCOHOL-SENSITIVE RING FINGER PROTEIN 1"/>
    <property type="match status" value="1"/>
</dbReference>
<evidence type="ECO:0000313" key="17">
    <source>
        <dbReference type="Proteomes" id="UP000324897"/>
    </source>
</evidence>
<dbReference type="GO" id="GO:0008270">
    <property type="term" value="F:zinc ion binding"/>
    <property type="evidence" value="ECO:0007669"/>
    <property type="project" value="UniProtKB-KW"/>
</dbReference>
<dbReference type="OrthoDB" id="8062037at2759"/>
<comment type="caution">
    <text evidence="16">The sequence shown here is derived from an EMBL/GenBank/DDBJ whole genome shotgun (WGS) entry which is preliminary data.</text>
</comment>
<evidence type="ECO:0000256" key="3">
    <source>
        <dbReference type="ARBA" id="ARBA00004906"/>
    </source>
</evidence>
<evidence type="ECO:0000256" key="7">
    <source>
        <dbReference type="ARBA" id="ARBA00022723"/>
    </source>
</evidence>
<dbReference type="AlphaFoldDB" id="A0A5J9WMN2"/>
<evidence type="ECO:0000259" key="15">
    <source>
        <dbReference type="PROSITE" id="PS50089"/>
    </source>
</evidence>
<sequence length="302" mass="32533">MASARRFLQTNSGLYPTLPAAEPPDPLAVDSDVVVILAALLCALICVVGLAAVARCARARRNNNNNGAASPNAASKGLKKKALRALPKLAYEDAMAAAIAARGGASSETETVLAECAICLSEFAEKEEIRVLPQCGHAFHVACVDTWLAAHSSCPSCRRVLVVDDATPKLKLQPPEPKRCRNCEAMEEASSSSGDGGAVLQDIFQSLLDERWFVLSHCGAISEIYYNGTIVTAMLIPTPVITLMKSSIYTFQANALRTALIKNEVIEANSIHRLLIVCQHSRDGCDYCRTNKPDRHDGSFHR</sequence>
<comment type="pathway">
    <text evidence="3">Protein modification; protein ubiquitination.</text>
</comment>
<feature type="transmembrane region" description="Helical" evidence="14">
    <location>
        <begin position="33"/>
        <end position="54"/>
    </location>
</feature>
<keyword evidence="7" id="KW-0479">Metal-binding</keyword>
<accession>A0A5J9WMN2</accession>
<evidence type="ECO:0000256" key="8">
    <source>
        <dbReference type="ARBA" id="ARBA00022771"/>
    </source>
</evidence>
<keyword evidence="10" id="KW-0862">Zinc</keyword>
<dbReference type="PROSITE" id="PS50089">
    <property type="entry name" value="ZF_RING_2"/>
    <property type="match status" value="1"/>
</dbReference>
<dbReference type="InterPro" id="IPR052788">
    <property type="entry name" value="RING-type_E3_ligase_ATL"/>
</dbReference>
<keyword evidence="5" id="KW-0808">Transferase</keyword>
<dbReference type="SUPFAM" id="SSF57850">
    <property type="entry name" value="RING/U-box"/>
    <property type="match status" value="1"/>
</dbReference>
<evidence type="ECO:0000313" key="16">
    <source>
        <dbReference type="EMBL" id="TVU48524.1"/>
    </source>
</evidence>
<evidence type="ECO:0000256" key="13">
    <source>
        <dbReference type="PROSITE-ProRule" id="PRU00175"/>
    </source>
</evidence>
<dbReference type="Pfam" id="PF13639">
    <property type="entry name" value="zf-RING_2"/>
    <property type="match status" value="1"/>
</dbReference>
<dbReference type="InterPro" id="IPR013083">
    <property type="entry name" value="Znf_RING/FYVE/PHD"/>
</dbReference>
<dbReference type="Proteomes" id="UP000324897">
    <property type="component" value="Chromosome 5"/>
</dbReference>
<comment type="catalytic activity">
    <reaction evidence="1">
        <text>S-ubiquitinyl-[E2 ubiquitin-conjugating enzyme]-L-cysteine + [acceptor protein]-L-lysine = [E2 ubiquitin-conjugating enzyme]-L-cysteine + N(6)-ubiquitinyl-[acceptor protein]-L-lysine.</text>
        <dbReference type="EC" id="2.3.2.27"/>
    </reaction>
</comment>
<evidence type="ECO:0000256" key="5">
    <source>
        <dbReference type="ARBA" id="ARBA00022679"/>
    </source>
</evidence>
<feature type="non-terminal residue" evidence="16">
    <location>
        <position position="1"/>
    </location>
</feature>
<keyword evidence="8 13" id="KW-0863">Zinc-finger</keyword>
<evidence type="ECO:0000256" key="10">
    <source>
        <dbReference type="ARBA" id="ARBA00022833"/>
    </source>
</evidence>
<dbReference type="PANTHER" id="PTHR45798">
    <property type="entry name" value="RING-H2 FINGER PROTEIN ATL61-RELATED-RELATED"/>
    <property type="match status" value="1"/>
</dbReference>
<name>A0A5J9WMN2_9POAL</name>
<dbReference type="InterPro" id="IPR001841">
    <property type="entry name" value="Znf_RING"/>
</dbReference>
<evidence type="ECO:0000256" key="6">
    <source>
        <dbReference type="ARBA" id="ARBA00022692"/>
    </source>
</evidence>
<organism evidence="16 17">
    <name type="scientific">Eragrostis curvula</name>
    <name type="common">weeping love grass</name>
    <dbReference type="NCBI Taxonomy" id="38414"/>
    <lineage>
        <taxon>Eukaryota</taxon>
        <taxon>Viridiplantae</taxon>
        <taxon>Streptophyta</taxon>
        <taxon>Embryophyta</taxon>
        <taxon>Tracheophyta</taxon>
        <taxon>Spermatophyta</taxon>
        <taxon>Magnoliopsida</taxon>
        <taxon>Liliopsida</taxon>
        <taxon>Poales</taxon>
        <taxon>Poaceae</taxon>
        <taxon>PACMAD clade</taxon>
        <taxon>Chloridoideae</taxon>
        <taxon>Eragrostideae</taxon>
        <taxon>Eragrostidinae</taxon>
        <taxon>Eragrostis</taxon>
    </lineage>
</organism>
<keyword evidence="9" id="KW-0833">Ubl conjugation pathway</keyword>
<evidence type="ECO:0000256" key="11">
    <source>
        <dbReference type="ARBA" id="ARBA00022989"/>
    </source>
</evidence>
<dbReference type="SMART" id="SM00184">
    <property type="entry name" value="RING"/>
    <property type="match status" value="1"/>
</dbReference>
<dbReference type="EMBL" id="RWGY01000004">
    <property type="protein sequence ID" value="TVU48524.1"/>
    <property type="molecule type" value="Genomic_DNA"/>
</dbReference>
<dbReference type="EC" id="2.3.2.27" evidence="4"/>
<dbReference type="Gene3D" id="3.30.40.10">
    <property type="entry name" value="Zinc/RING finger domain, C3HC4 (zinc finger)"/>
    <property type="match status" value="1"/>
</dbReference>